<organism evidence="2 3">
    <name type="scientific">Caerostris darwini</name>
    <dbReference type="NCBI Taxonomy" id="1538125"/>
    <lineage>
        <taxon>Eukaryota</taxon>
        <taxon>Metazoa</taxon>
        <taxon>Ecdysozoa</taxon>
        <taxon>Arthropoda</taxon>
        <taxon>Chelicerata</taxon>
        <taxon>Arachnida</taxon>
        <taxon>Araneae</taxon>
        <taxon>Araneomorphae</taxon>
        <taxon>Entelegynae</taxon>
        <taxon>Araneoidea</taxon>
        <taxon>Araneidae</taxon>
        <taxon>Caerostris</taxon>
    </lineage>
</organism>
<evidence type="ECO:0000256" key="1">
    <source>
        <dbReference type="SAM" id="Phobius"/>
    </source>
</evidence>
<protein>
    <submittedName>
        <fullName evidence="2">Uncharacterized protein</fullName>
    </submittedName>
</protein>
<proteinExistence type="predicted"/>
<keyword evidence="1" id="KW-1133">Transmembrane helix</keyword>
<sequence length="106" mass="11678">MSLNGFDRNSASGMSLSCKGCVKLCKLTLHITCNQLSVVELKLFIIGFLKMTGVILSLAVGSCGKQVIFPMKSTRKAVYLVMQSCLSPLKILQIKKIKMKMGKDYQ</sequence>
<keyword evidence="1" id="KW-0472">Membrane</keyword>
<comment type="caution">
    <text evidence="2">The sequence shown here is derived from an EMBL/GenBank/DDBJ whole genome shotgun (WGS) entry which is preliminary data.</text>
</comment>
<keyword evidence="1" id="KW-0812">Transmembrane</keyword>
<keyword evidence="3" id="KW-1185">Reference proteome</keyword>
<evidence type="ECO:0000313" key="3">
    <source>
        <dbReference type="Proteomes" id="UP001054837"/>
    </source>
</evidence>
<accession>A0AAV4VGZ7</accession>
<feature type="transmembrane region" description="Helical" evidence="1">
    <location>
        <begin position="43"/>
        <end position="63"/>
    </location>
</feature>
<dbReference type="EMBL" id="BPLQ01013063">
    <property type="protein sequence ID" value="GIY69587.1"/>
    <property type="molecule type" value="Genomic_DNA"/>
</dbReference>
<reference evidence="2 3" key="1">
    <citation type="submission" date="2021-06" db="EMBL/GenBank/DDBJ databases">
        <title>Caerostris darwini draft genome.</title>
        <authorList>
            <person name="Kono N."/>
            <person name="Arakawa K."/>
        </authorList>
    </citation>
    <scope>NUCLEOTIDE SEQUENCE [LARGE SCALE GENOMIC DNA]</scope>
</reference>
<name>A0AAV4VGZ7_9ARAC</name>
<gene>
    <name evidence="2" type="ORF">CDAR_82171</name>
</gene>
<dbReference type="Proteomes" id="UP001054837">
    <property type="component" value="Unassembled WGS sequence"/>
</dbReference>
<evidence type="ECO:0000313" key="2">
    <source>
        <dbReference type="EMBL" id="GIY69587.1"/>
    </source>
</evidence>
<dbReference type="AlphaFoldDB" id="A0AAV4VGZ7"/>